<protein>
    <submittedName>
        <fullName evidence="1">Uncharacterized protein</fullName>
    </submittedName>
</protein>
<evidence type="ECO:0000313" key="2">
    <source>
        <dbReference type="Proteomes" id="UP000813824"/>
    </source>
</evidence>
<dbReference type="AlphaFoldDB" id="A0A8K0UX47"/>
<gene>
    <name evidence="1" type="ORF">BXZ70DRAFT_507002</name>
</gene>
<accession>A0A8K0UX47</accession>
<dbReference type="EMBL" id="JAEVFJ010000004">
    <property type="protein sequence ID" value="KAH8105143.1"/>
    <property type="molecule type" value="Genomic_DNA"/>
</dbReference>
<reference evidence="1" key="1">
    <citation type="journal article" date="2021" name="New Phytol.">
        <title>Evolutionary innovations through gain and loss of genes in the ectomycorrhizal Boletales.</title>
        <authorList>
            <person name="Wu G."/>
            <person name="Miyauchi S."/>
            <person name="Morin E."/>
            <person name="Kuo A."/>
            <person name="Drula E."/>
            <person name="Varga T."/>
            <person name="Kohler A."/>
            <person name="Feng B."/>
            <person name="Cao Y."/>
            <person name="Lipzen A."/>
            <person name="Daum C."/>
            <person name="Hundley H."/>
            <person name="Pangilinan J."/>
            <person name="Johnson J."/>
            <person name="Barry K."/>
            <person name="LaButti K."/>
            <person name="Ng V."/>
            <person name="Ahrendt S."/>
            <person name="Min B."/>
            <person name="Choi I.G."/>
            <person name="Park H."/>
            <person name="Plett J.M."/>
            <person name="Magnuson J."/>
            <person name="Spatafora J.W."/>
            <person name="Nagy L.G."/>
            <person name="Henrissat B."/>
            <person name="Grigoriev I.V."/>
            <person name="Yang Z.L."/>
            <person name="Xu J."/>
            <person name="Martin F.M."/>
        </authorList>
    </citation>
    <scope>NUCLEOTIDE SEQUENCE</scope>
    <source>
        <strain evidence="1">KKN 215</strain>
    </source>
</reference>
<sequence>MNGRICLNIIECRLWQSSCIRVIYFRNAQQRVHRCIMHVARSVSCEDHLHSSADSIYSVGTDTCSYSRYSGMVLYFLVMLISLLPTPSYHRQTHGSPFSLFPVGLEVTLFSHAPVVTLDTTILFPGQKQNGISHNRRGTFRTLFLLDTHFGEKARREEQEATPMMCLRIFLFSGYELQR</sequence>
<organism evidence="1 2">
    <name type="scientific">Cristinia sonorae</name>
    <dbReference type="NCBI Taxonomy" id="1940300"/>
    <lineage>
        <taxon>Eukaryota</taxon>
        <taxon>Fungi</taxon>
        <taxon>Dikarya</taxon>
        <taxon>Basidiomycota</taxon>
        <taxon>Agaricomycotina</taxon>
        <taxon>Agaricomycetes</taxon>
        <taxon>Agaricomycetidae</taxon>
        <taxon>Agaricales</taxon>
        <taxon>Pleurotineae</taxon>
        <taxon>Stephanosporaceae</taxon>
        <taxon>Cristinia</taxon>
    </lineage>
</organism>
<keyword evidence="2" id="KW-1185">Reference proteome</keyword>
<dbReference type="Proteomes" id="UP000813824">
    <property type="component" value="Unassembled WGS sequence"/>
</dbReference>
<name>A0A8K0UX47_9AGAR</name>
<comment type="caution">
    <text evidence="1">The sequence shown here is derived from an EMBL/GenBank/DDBJ whole genome shotgun (WGS) entry which is preliminary data.</text>
</comment>
<evidence type="ECO:0000313" key="1">
    <source>
        <dbReference type="EMBL" id="KAH8105143.1"/>
    </source>
</evidence>
<proteinExistence type="predicted"/>